<sequence length="461" mass="52418">MTSQKKKARMSVGPSSSSAVPPHRRRFSTADFSTAAGHSQSQPESDAAAPQSPIHQFPWPKHPKEKIPSQRVWENDINMEFTKGDFINRPFSPDWDDYDTLFYNVWMYVEILPTRFGNFGLMQCLQIEKSVLGLLDDIGLGTICCRQYDLYPELVKQFMASVRVSYLHERKRNAHEGALIFFICGVRYSLPLRDLCDIYGFDNDLTGVSLPGQFKDSQIFWSRFGNGIYDSKDEVHSEIRHLVLQYLVRLISSTLLCKMDPGKMRLSELLLLYHALHDFFPDSLGFEQVDRNVNFGAVFAHHLVSLKTKPFTGRGHKSERVSSLLTPIFEHFRISFEGEEVNTTCFTMDKTYLKNSHWLKGNLLWCFIDDTGQHMIQLPHPALTEITGEHEEIGFHPDPSLLHAAPRTRRQRGSPSGSAPTQTEDEFIDLAGGPTVGSSSSAFPYQLPSPPPIPMEKQVFQ</sequence>
<keyword evidence="3" id="KW-0150">Chloroplast</keyword>
<dbReference type="Proteomes" id="UP000078284">
    <property type="component" value="Unassembled WGS sequence"/>
</dbReference>
<dbReference type="EMBL" id="LUHQ01000015">
    <property type="protein sequence ID" value="OAO89297.1"/>
    <property type="molecule type" value="Genomic_DNA"/>
</dbReference>
<feature type="domain" description="Arabidopsis retrotransposon Orf1 C-terminal" evidence="2">
    <location>
        <begin position="102"/>
        <end position="407"/>
    </location>
</feature>
<accession>A0A178U7Z4</accession>
<gene>
    <name evidence="3" type="ORF">AXX17_ATUG02020</name>
</gene>
<name>A0A178U7Z4_ARATH</name>
<keyword evidence="3" id="KW-0934">Plastid</keyword>
<feature type="compositionally biased region" description="Polar residues" evidence="1">
    <location>
        <begin position="30"/>
        <end position="44"/>
    </location>
</feature>
<dbReference type="InterPro" id="IPR004312">
    <property type="entry name" value="ATHILA_Orf1_C"/>
</dbReference>
<evidence type="ECO:0000313" key="3">
    <source>
        <dbReference type="EMBL" id="OAO89297.1"/>
    </source>
</evidence>
<dbReference type="AlphaFoldDB" id="A0A178U7Z4"/>
<feature type="region of interest" description="Disordered" evidence="1">
    <location>
        <begin position="407"/>
        <end position="461"/>
    </location>
</feature>
<reference evidence="4" key="1">
    <citation type="journal article" date="2016" name="Proc. Natl. Acad. Sci. U.S.A.">
        <title>Chromosome-level assembly of Arabidopsis thaliana Ler reveals the extent of translocation and inversion polymorphisms.</title>
        <authorList>
            <person name="Zapata L."/>
            <person name="Ding J."/>
            <person name="Willing E.M."/>
            <person name="Hartwig B."/>
            <person name="Bezdan D."/>
            <person name="Jiao W.B."/>
            <person name="Patel V."/>
            <person name="Velikkakam James G."/>
            <person name="Koornneef M."/>
            <person name="Ossowski S."/>
            <person name="Schneeberger K."/>
        </authorList>
    </citation>
    <scope>NUCLEOTIDE SEQUENCE [LARGE SCALE GENOMIC DNA]</scope>
    <source>
        <strain evidence="4">cv. Landsberg erecta</strain>
    </source>
</reference>
<protein>
    <recommendedName>
        <fullName evidence="2">Arabidopsis retrotransposon Orf1 C-terminal domain-containing protein</fullName>
    </recommendedName>
</protein>
<geneLocation type="chloroplast" evidence="3"/>
<feature type="compositionally biased region" description="Polar residues" evidence="1">
    <location>
        <begin position="413"/>
        <end position="422"/>
    </location>
</feature>
<dbReference type="Pfam" id="PF03078">
    <property type="entry name" value="ATHILA"/>
    <property type="match status" value="1"/>
</dbReference>
<proteinExistence type="predicted"/>
<feature type="region of interest" description="Disordered" evidence="1">
    <location>
        <begin position="1"/>
        <end position="66"/>
    </location>
</feature>
<evidence type="ECO:0000256" key="1">
    <source>
        <dbReference type="SAM" id="MobiDB-lite"/>
    </source>
</evidence>
<feature type="compositionally biased region" description="Low complexity" evidence="1">
    <location>
        <begin position="11"/>
        <end position="21"/>
    </location>
</feature>
<evidence type="ECO:0000259" key="2">
    <source>
        <dbReference type="Pfam" id="PF03078"/>
    </source>
</evidence>
<comment type="caution">
    <text evidence="3">The sequence shown here is derived from an EMBL/GenBank/DDBJ whole genome shotgun (WGS) entry which is preliminary data.</text>
</comment>
<evidence type="ECO:0000313" key="4">
    <source>
        <dbReference type="Proteomes" id="UP000078284"/>
    </source>
</evidence>
<organism evidence="3 4">
    <name type="scientific">Arabidopsis thaliana</name>
    <name type="common">Mouse-ear cress</name>
    <dbReference type="NCBI Taxonomy" id="3702"/>
    <lineage>
        <taxon>Eukaryota</taxon>
        <taxon>Viridiplantae</taxon>
        <taxon>Streptophyta</taxon>
        <taxon>Embryophyta</taxon>
        <taxon>Tracheophyta</taxon>
        <taxon>Spermatophyta</taxon>
        <taxon>Magnoliopsida</taxon>
        <taxon>eudicotyledons</taxon>
        <taxon>Gunneridae</taxon>
        <taxon>Pentapetalae</taxon>
        <taxon>rosids</taxon>
        <taxon>malvids</taxon>
        <taxon>Brassicales</taxon>
        <taxon>Brassicaceae</taxon>
        <taxon>Camelineae</taxon>
        <taxon>Arabidopsis</taxon>
    </lineage>
</organism>